<feature type="compositionally biased region" description="Basic and acidic residues" evidence="1">
    <location>
        <begin position="530"/>
        <end position="548"/>
    </location>
</feature>
<evidence type="ECO:0000256" key="1">
    <source>
        <dbReference type="SAM" id="MobiDB-lite"/>
    </source>
</evidence>
<sequence length="895" mass="99609">MLKDREAMNAEITTRADSDMVMAAATLDDLSARVEDLTEKIRAQSIYKLFLGAKRHQRIMHPMEYVYDALQIKASKLPEDSPEYAVLKQYFFAGLRPDDDTRYAISNIFDVERRFDVTITKPDGSEKTYKVRRYLNVVYAEKNEDGFRIREPYHNNSFNEYAVYNNTQARQELLAVAGLESISALQLQDLAWKTREQLFIALLQEHTPSQPVAEQLRVKSRDRRLERKTERSTDTERDIVRRNEERFRGDFMQLVATELARLGAPALFTWQRLVFDRDCCIQAVRLLLTRVKSSRRSASTSSSTLGPRRSLTDTTRPRGDNNRLESETDDNSVRDDGSDSPARTKDSGVLPHLGRPPLRKGGRALAQRSLPEWNAGTACDDLEPDARSEDATAPEISIHRVRPPVTSSSSSGSGRSGVASKLQRSQLQSLQLENTALQQENARLREDVAALETLVTTLQQADVPAHSPSETEAEMALLRRRLALLDAQNVQLRRQLSLLHDALQERETVETALHATLHHWREIVEHAREDAAQAGADREAPRQPDGKPAKWMFAAPTTLLDELRRVDQQLHSAQQSMARAMEERLRVGVQTAAFLADSGAARAAAMPPGLAHLRLDRVRQLERSLAEMSRTLVAFHEQVVQTGAASTATPTLVTRRDARGSDGGERPKTAKASDDDAAPATTTGPTSATATAALLRSIRSLVLEVGALGVVVPVSAVASRPDGESSMTAAQALTTLRTLGISAPKEREKAVVAMLRQVAASEAALQADAALCRRAAQCWEHAWTTQQSVATTLLRRARRVAESKFQWWTAQVAAPWRALEDVWRGFERAQAQGVGAHKNPFLPALVETLARDVVPTSRDALDRWQQQADAWTRDLDAAMDDFLANCEALSKTMHY</sequence>
<organism evidence="2 3">
    <name type="scientific">Pythium insidiosum</name>
    <name type="common">Pythiosis disease agent</name>
    <dbReference type="NCBI Taxonomy" id="114742"/>
    <lineage>
        <taxon>Eukaryota</taxon>
        <taxon>Sar</taxon>
        <taxon>Stramenopiles</taxon>
        <taxon>Oomycota</taxon>
        <taxon>Peronosporomycetes</taxon>
        <taxon>Pythiales</taxon>
        <taxon>Pythiaceae</taxon>
        <taxon>Pythium</taxon>
    </lineage>
</organism>
<name>A0AAD5M6R2_PYTIN</name>
<gene>
    <name evidence="2" type="ORF">P43SY_000861</name>
</gene>
<protein>
    <submittedName>
        <fullName evidence="2">Uncharacterized protein</fullName>
    </submittedName>
</protein>
<proteinExistence type="predicted"/>
<dbReference type="AlphaFoldDB" id="A0AAD5M6R2"/>
<reference evidence="2" key="1">
    <citation type="submission" date="2021-12" db="EMBL/GenBank/DDBJ databases">
        <title>Prjna785345.</title>
        <authorList>
            <person name="Rujirawat T."/>
            <person name="Krajaejun T."/>
        </authorList>
    </citation>
    <scope>NUCLEOTIDE SEQUENCE</scope>
    <source>
        <strain evidence="2">Pi057C3</strain>
    </source>
</reference>
<feature type="region of interest" description="Disordered" evidence="1">
    <location>
        <begin position="295"/>
        <end position="425"/>
    </location>
</feature>
<feature type="region of interest" description="Disordered" evidence="1">
    <location>
        <begin position="530"/>
        <end position="549"/>
    </location>
</feature>
<keyword evidence="3" id="KW-1185">Reference proteome</keyword>
<feature type="region of interest" description="Disordered" evidence="1">
    <location>
        <begin position="644"/>
        <end position="686"/>
    </location>
</feature>
<dbReference type="Proteomes" id="UP001209570">
    <property type="component" value="Unassembled WGS sequence"/>
</dbReference>
<feature type="compositionally biased region" description="Basic and acidic residues" evidence="1">
    <location>
        <begin position="654"/>
        <end position="674"/>
    </location>
</feature>
<feature type="compositionally biased region" description="Low complexity" evidence="1">
    <location>
        <begin position="407"/>
        <end position="425"/>
    </location>
</feature>
<feature type="compositionally biased region" description="Basic and acidic residues" evidence="1">
    <location>
        <begin position="315"/>
        <end position="346"/>
    </location>
</feature>
<comment type="caution">
    <text evidence="2">The sequence shown here is derived from an EMBL/GenBank/DDBJ whole genome shotgun (WGS) entry which is preliminary data.</text>
</comment>
<evidence type="ECO:0000313" key="3">
    <source>
        <dbReference type="Proteomes" id="UP001209570"/>
    </source>
</evidence>
<evidence type="ECO:0000313" key="2">
    <source>
        <dbReference type="EMBL" id="KAJ0404077.1"/>
    </source>
</evidence>
<accession>A0AAD5M6R2</accession>
<dbReference type="EMBL" id="JAKCXM010000069">
    <property type="protein sequence ID" value="KAJ0404077.1"/>
    <property type="molecule type" value="Genomic_DNA"/>
</dbReference>